<dbReference type="PANTHER" id="PTHR43861:SF5">
    <property type="entry name" value="BLL5978 PROTEIN"/>
    <property type="match status" value="1"/>
</dbReference>
<dbReference type="Pfam" id="PF08421">
    <property type="entry name" value="Methyltransf_13"/>
    <property type="match status" value="1"/>
</dbReference>
<dbReference type="Gene3D" id="6.10.250.3100">
    <property type="match status" value="1"/>
</dbReference>
<evidence type="ECO:0000313" key="4">
    <source>
        <dbReference type="Proteomes" id="UP000186364"/>
    </source>
</evidence>
<dbReference type="Gene3D" id="3.40.50.150">
    <property type="entry name" value="Vaccinia Virus protein VP39"/>
    <property type="match status" value="1"/>
</dbReference>
<keyword evidence="3" id="KW-0808">Transferase</keyword>
<evidence type="ECO:0000259" key="1">
    <source>
        <dbReference type="Pfam" id="PF08421"/>
    </source>
</evidence>
<dbReference type="Gene3D" id="3.40.50.720">
    <property type="entry name" value="NAD(P)-binding Rossmann-like Domain"/>
    <property type="match status" value="1"/>
</dbReference>
<feature type="domain" description="C-methyltransferase" evidence="2">
    <location>
        <begin position="244"/>
        <end position="403"/>
    </location>
</feature>
<keyword evidence="3" id="KW-0489">Methyltransferase</keyword>
<reference evidence="3 4" key="1">
    <citation type="submission" date="2016-09" db="EMBL/GenBank/DDBJ databases">
        <title>Rhizobium sp. nov., a novel species isolated from the rice rhizosphere.</title>
        <authorList>
            <person name="Zhao J."/>
            <person name="Zhang X."/>
        </authorList>
    </citation>
    <scope>NUCLEOTIDE SEQUENCE [LARGE SCALE GENOMIC DNA]</scope>
    <source>
        <strain evidence="3 4">1.7048</strain>
    </source>
</reference>
<name>A0A1Q9AS95_9HYPH</name>
<dbReference type="Proteomes" id="UP000186364">
    <property type="component" value="Unassembled WGS sequence"/>
</dbReference>
<organism evidence="3 4">
    <name type="scientific">Xaviernesmea oryzae</name>
    <dbReference type="NCBI Taxonomy" id="464029"/>
    <lineage>
        <taxon>Bacteria</taxon>
        <taxon>Pseudomonadati</taxon>
        <taxon>Pseudomonadota</taxon>
        <taxon>Alphaproteobacteria</taxon>
        <taxon>Hyphomicrobiales</taxon>
        <taxon>Rhizobiaceae</taxon>
        <taxon>Rhizobium/Agrobacterium group</taxon>
        <taxon>Xaviernesmea</taxon>
    </lineage>
</organism>
<dbReference type="AlphaFoldDB" id="A0A1Q9AS95"/>
<dbReference type="Pfam" id="PF13489">
    <property type="entry name" value="Methyltransf_23"/>
    <property type="match status" value="1"/>
</dbReference>
<dbReference type="GO" id="GO:0008168">
    <property type="term" value="F:methyltransferase activity"/>
    <property type="evidence" value="ECO:0007669"/>
    <property type="project" value="UniProtKB-KW"/>
</dbReference>
<keyword evidence="4" id="KW-1185">Reference proteome</keyword>
<dbReference type="Gene3D" id="6.20.50.110">
    <property type="entry name" value="Methyltransferase, zinc-binding domain"/>
    <property type="match status" value="1"/>
</dbReference>
<dbReference type="SUPFAM" id="SSF53335">
    <property type="entry name" value="S-adenosyl-L-methionine-dependent methyltransferases"/>
    <property type="match status" value="1"/>
</dbReference>
<protein>
    <submittedName>
        <fullName evidence="3">SAM-dependent methyltransferase</fullName>
    </submittedName>
</protein>
<dbReference type="InterPro" id="IPR013630">
    <property type="entry name" value="Methyltransf_Zn-bd_dom_put"/>
</dbReference>
<dbReference type="InterPro" id="IPR038576">
    <property type="entry name" value="Methyltransf_Zn-bd_dom_put_sf"/>
</dbReference>
<evidence type="ECO:0000313" key="3">
    <source>
        <dbReference type="EMBL" id="OLP58258.1"/>
    </source>
</evidence>
<dbReference type="EMBL" id="MKIP01000058">
    <property type="protein sequence ID" value="OLP58258.1"/>
    <property type="molecule type" value="Genomic_DNA"/>
</dbReference>
<comment type="caution">
    <text evidence="3">The sequence shown here is derived from an EMBL/GenBank/DDBJ whole genome shotgun (WGS) entry which is preliminary data.</text>
</comment>
<gene>
    <name evidence="3" type="ORF">BJF93_06480</name>
</gene>
<sequence>MKCRHCGSERMVPFLDLGTAPPSNSYVEPSARAEPELWYPLVVRCCQACRLVQTEDFAARETFFSPHYAYFSAISSSWVAHAERYVADMQARFGLGPTSRIIEIAANDGYLLQHAVARNIPCLGIEPTASTAAAARDRGIEIVEDFFGEALGAELAAKGVSADLTAANNVLAHVPDINDFVRGFARLLKPQGVATFEFPHLLNMVREGQFDTAYHEHYSYLSLIAVERIFSENGLTVFDVATTPWHGGSLRVFAMRSDTGAHAITPAVADMLDAETAAGMREDGFYTRFQETAAQVRDGFVDFLIDCRRQGLKVAAYGAAAKGNTLLNFSGIKPDLLSFVVDKNPAKQGLLLPGSRIPIVTEERLRTEKPERVVILPWNLRTEIMQQLQYITDWGGKFVTAVPSLTVHS</sequence>
<dbReference type="GO" id="GO:0032259">
    <property type="term" value="P:methylation"/>
    <property type="evidence" value="ECO:0007669"/>
    <property type="project" value="UniProtKB-KW"/>
</dbReference>
<feature type="domain" description="Methyltransferase putative zinc binding" evidence="1">
    <location>
        <begin position="3"/>
        <end position="64"/>
    </location>
</feature>
<dbReference type="Pfam" id="PF08484">
    <property type="entry name" value="Methyltransf_14"/>
    <property type="match status" value="1"/>
</dbReference>
<dbReference type="InterPro" id="IPR013691">
    <property type="entry name" value="MeTrfase_14"/>
</dbReference>
<dbReference type="PANTHER" id="PTHR43861">
    <property type="entry name" value="TRANS-ACONITATE 2-METHYLTRANSFERASE-RELATED"/>
    <property type="match status" value="1"/>
</dbReference>
<evidence type="ECO:0000259" key="2">
    <source>
        <dbReference type="Pfam" id="PF08484"/>
    </source>
</evidence>
<dbReference type="RefSeq" id="WP_075629463.1">
    <property type="nucleotide sequence ID" value="NZ_FOAM01000008.1"/>
</dbReference>
<accession>A0A1Q9AS95</accession>
<dbReference type="OrthoDB" id="9815644at2"/>
<proteinExistence type="predicted"/>
<dbReference type="InterPro" id="IPR029063">
    <property type="entry name" value="SAM-dependent_MTases_sf"/>
</dbReference>